<dbReference type="GO" id="GO:0010124">
    <property type="term" value="P:phenylacetate catabolic process"/>
    <property type="evidence" value="ECO:0007669"/>
    <property type="project" value="InterPro"/>
</dbReference>
<dbReference type="InterPro" id="IPR012675">
    <property type="entry name" value="Beta-grasp_dom_sf"/>
</dbReference>
<dbReference type="Pfam" id="PF00175">
    <property type="entry name" value="NAD_binding_1"/>
    <property type="match status" value="1"/>
</dbReference>
<keyword evidence="7" id="KW-0408">Iron</keyword>
<evidence type="ECO:0000256" key="1">
    <source>
        <dbReference type="ARBA" id="ARBA00001974"/>
    </source>
</evidence>
<dbReference type="InterPro" id="IPR001433">
    <property type="entry name" value="OxRdtase_FAD/NAD-bd"/>
</dbReference>
<protein>
    <submittedName>
        <fullName evidence="11">Phenylacetate-CoA oxygenase, PaaK subunit</fullName>
    </submittedName>
</protein>
<dbReference type="PRINTS" id="PR00371">
    <property type="entry name" value="FPNCR"/>
</dbReference>
<dbReference type="AlphaFoldDB" id="H6LB08"/>
<keyword evidence="11" id="KW-0614">Plasmid</keyword>
<evidence type="ECO:0000256" key="5">
    <source>
        <dbReference type="ARBA" id="ARBA00022827"/>
    </source>
</evidence>
<dbReference type="CDD" id="cd00207">
    <property type="entry name" value="fer2"/>
    <property type="match status" value="1"/>
</dbReference>
<comment type="cofactor">
    <cofactor evidence="1">
        <name>FAD</name>
        <dbReference type="ChEBI" id="CHEBI:57692"/>
    </cofactor>
</comment>
<dbReference type="GO" id="GO:0051537">
    <property type="term" value="F:2 iron, 2 sulfur cluster binding"/>
    <property type="evidence" value="ECO:0007669"/>
    <property type="project" value="UniProtKB-KW"/>
</dbReference>
<dbReference type="Gene3D" id="2.40.30.10">
    <property type="entry name" value="Translation factors"/>
    <property type="match status" value="1"/>
</dbReference>
<organism evidence="11 12">
    <name type="scientific">Saprospira grandis (strain Lewin)</name>
    <dbReference type="NCBI Taxonomy" id="984262"/>
    <lineage>
        <taxon>Bacteria</taxon>
        <taxon>Pseudomonadati</taxon>
        <taxon>Bacteroidota</taxon>
        <taxon>Saprospiria</taxon>
        <taxon>Saprospirales</taxon>
        <taxon>Saprospiraceae</taxon>
        <taxon>Saprospira</taxon>
    </lineage>
</organism>
<gene>
    <name evidence="11" type="primary">paaE</name>
    <name evidence="11" type="ORF">SGRA_p0033</name>
</gene>
<dbReference type="SUPFAM" id="SSF52343">
    <property type="entry name" value="Ferredoxin reductase-like, C-terminal NADP-linked domain"/>
    <property type="match status" value="1"/>
</dbReference>
<dbReference type="OrthoDB" id="9789468at2"/>
<proteinExistence type="predicted"/>
<evidence type="ECO:0000256" key="4">
    <source>
        <dbReference type="ARBA" id="ARBA00022723"/>
    </source>
</evidence>
<keyword evidence="6" id="KW-0560">Oxidoreductase</keyword>
<dbReference type="InterPro" id="IPR001709">
    <property type="entry name" value="Flavoprot_Pyr_Nucl_cyt_Rdtase"/>
</dbReference>
<dbReference type="InterPro" id="IPR017927">
    <property type="entry name" value="FAD-bd_FR_type"/>
</dbReference>
<evidence type="ECO:0000259" key="10">
    <source>
        <dbReference type="PROSITE" id="PS51384"/>
    </source>
</evidence>
<keyword evidence="3" id="KW-0001">2Fe-2S</keyword>
<sequence>MTELYPLQLSDVRQETEDCRSLAFAIPQNLQEKFKFVQGQYLTLQAKINGEDVRRSYSICSSPLDQELRVAVKLLPGGKFSTFANETLKVGDELLAMPPMGNFYTDLDPQQSKHYFCVAAGSGITPMMSIIKTTLETEPNSQITLLYGNKNTRNIIFHEQLEGLKNKYLERFTIIYILSREKLDEDILFGRIDAQKFEAISQTLVDLNTVDECFLCGPETMILALKEGLANKGIPQKNIHFELFGTNQKGQKKPEIKKENQGKAAKVEVRVDGRSFMFDLPFGQDNLLDASMKEGADLPFACKGGVCCTCKARVKKGEVEMMVNYALEPEEVADGLILSCQAYPKSEEIMLDFDDI</sequence>
<dbReference type="PROSITE" id="PS51085">
    <property type="entry name" value="2FE2S_FER_2"/>
    <property type="match status" value="1"/>
</dbReference>
<dbReference type="PROSITE" id="PS51384">
    <property type="entry name" value="FAD_FR"/>
    <property type="match status" value="1"/>
</dbReference>
<dbReference type="HOGENOM" id="CLU_003827_14_1_10"/>
<name>H6LB08_SAPGL</name>
<dbReference type="InterPro" id="IPR011884">
    <property type="entry name" value="PaaE"/>
</dbReference>
<evidence type="ECO:0000259" key="9">
    <source>
        <dbReference type="PROSITE" id="PS51085"/>
    </source>
</evidence>
<dbReference type="CDD" id="cd06214">
    <property type="entry name" value="PA_degradation_oxidoreductase_like"/>
    <property type="match status" value="1"/>
</dbReference>
<evidence type="ECO:0000313" key="11">
    <source>
        <dbReference type="EMBL" id="AFC26973.1"/>
    </source>
</evidence>
<dbReference type="InterPro" id="IPR036010">
    <property type="entry name" value="2Fe-2S_ferredoxin-like_sf"/>
</dbReference>
<dbReference type="InterPro" id="IPR017938">
    <property type="entry name" value="Riboflavin_synthase-like_b-brl"/>
</dbReference>
<dbReference type="GO" id="GO:0046872">
    <property type="term" value="F:metal ion binding"/>
    <property type="evidence" value="ECO:0007669"/>
    <property type="project" value="UniProtKB-KW"/>
</dbReference>
<feature type="domain" description="2Fe-2S ferredoxin-type" evidence="9">
    <location>
        <begin position="265"/>
        <end position="356"/>
    </location>
</feature>
<dbReference type="Proteomes" id="UP000007519">
    <property type="component" value="Plasmid unnamed"/>
</dbReference>
<dbReference type="InterPro" id="IPR039261">
    <property type="entry name" value="FNR_nucleotide-bd"/>
</dbReference>
<dbReference type="SUPFAM" id="SSF63380">
    <property type="entry name" value="Riboflavin synthase domain-like"/>
    <property type="match status" value="1"/>
</dbReference>
<dbReference type="Pfam" id="PF00970">
    <property type="entry name" value="FAD_binding_6"/>
    <property type="match status" value="1"/>
</dbReference>
<feature type="domain" description="FAD-binding FR-type" evidence="10">
    <location>
        <begin position="2"/>
        <end position="106"/>
    </location>
</feature>
<dbReference type="InterPro" id="IPR008333">
    <property type="entry name" value="Cbr1-like_FAD-bd_dom"/>
</dbReference>
<geneLocation type="plasmid" evidence="12">
    <name>SGRA01</name>
</geneLocation>
<evidence type="ECO:0000256" key="2">
    <source>
        <dbReference type="ARBA" id="ARBA00022630"/>
    </source>
</evidence>
<dbReference type="PANTHER" id="PTHR47354">
    <property type="entry name" value="NADH OXIDOREDUCTASE HCR"/>
    <property type="match status" value="1"/>
</dbReference>
<dbReference type="Gene3D" id="3.10.20.30">
    <property type="match status" value="1"/>
</dbReference>
<keyword evidence="2" id="KW-0285">Flavoprotein</keyword>
<dbReference type="GO" id="GO:0016491">
    <property type="term" value="F:oxidoreductase activity"/>
    <property type="evidence" value="ECO:0007669"/>
    <property type="project" value="UniProtKB-KW"/>
</dbReference>
<accession>H6LB08</accession>
<dbReference type="eggNOG" id="COG1018">
    <property type="taxonomic scope" value="Bacteria"/>
</dbReference>
<dbReference type="PANTHER" id="PTHR47354:SF8">
    <property type="entry name" value="1,2-PHENYLACETYL-COA EPOXIDASE, SUBUNIT E"/>
    <property type="match status" value="1"/>
</dbReference>
<keyword evidence="12" id="KW-1185">Reference proteome</keyword>
<keyword evidence="8" id="KW-0411">Iron-sulfur</keyword>
<dbReference type="InterPro" id="IPR050415">
    <property type="entry name" value="MRET"/>
</dbReference>
<dbReference type="NCBIfam" id="TIGR02160">
    <property type="entry name" value="PA_CoA_Oxy5"/>
    <property type="match status" value="1"/>
</dbReference>
<evidence type="ECO:0000256" key="3">
    <source>
        <dbReference type="ARBA" id="ARBA00022714"/>
    </source>
</evidence>
<dbReference type="RefSeq" id="WP_015695528.1">
    <property type="nucleotide sequence ID" value="NC_016936.1"/>
</dbReference>
<dbReference type="SUPFAM" id="SSF54292">
    <property type="entry name" value="2Fe-2S ferredoxin-like"/>
    <property type="match status" value="1"/>
</dbReference>
<evidence type="ECO:0000313" key="12">
    <source>
        <dbReference type="Proteomes" id="UP000007519"/>
    </source>
</evidence>
<dbReference type="InterPro" id="IPR001041">
    <property type="entry name" value="2Fe-2S_ferredoxin-type"/>
</dbReference>
<evidence type="ECO:0000256" key="7">
    <source>
        <dbReference type="ARBA" id="ARBA00023004"/>
    </source>
</evidence>
<keyword evidence="5" id="KW-0274">FAD</keyword>
<dbReference type="Gene3D" id="3.40.50.80">
    <property type="entry name" value="Nucleotide-binding domain of ferredoxin-NADP reductase (FNR) module"/>
    <property type="match status" value="1"/>
</dbReference>
<reference evidence="11 12" key="1">
    <citation type="journal article" date="2012" name="Stand. Genomic Sci.">
        <title>Complete genome sequencing and analysis of Saprospira grandis str. Lewin, a predatory marine bacterium.</title>
        <authorList>
            <person name="Saw J.H."/>
            <person name="Yuryev A."/>
            <person name="Kanbe M."/>
            <person name="Hou S."/>
            <person name="Young A.G."/>
            <person name="Aizawa S."/>
            <person name="Alam M."/>
        </authorList>
    </citation>
    <scope>NUCLEOTIDE SEQUENCE [LARGE SCALE GENOMIC DNA]</scope>
    <source>
        <strain evidence="11 12">Lewin</strain>
        <plasmid evidence="12">Plasmid SGRA01</plasmid>
    </source>
</reference>
<dbReference type="EMBL" id="CP002832">
    <property type="protein sequence ID" value="AFC26973.1"/>
    <property type="molecule type" value="Genomic_DNA"/>
</dbReference>
<dbReference type="KEGG" id="sgn:SGRA_p0033"/>
<dbReference type="GO" id="GO:0050660">
    <property type="term" value="F:flavin adenine dinucleotide binding"/>
    <property type="evidence" value="ECO:0007669"/>
    <property type="project" value="TreeGrafter"/>
</dbReference>
<evidence type="ECO:0000256" key="6">
    <source>
        <dbReference type="ARBA" id="ARBA00023002"/>
    </source>
</evidence>
<evidence type="ECO:0000256" key="8">
    <source>
        <dbReference type="ARBA" id="ARBA00023014"/>
    </source>
</evidence>
<dbReference type="Pfam" id="PF00111">
    <property type="entry name" value="Fer2"/>
    <property type="match status" value="1"/>
</dbReference>
<keyword evidence="4" id="KW-0479">Metal-binding</keyword>
<dbReference type="PRINTS" id="PR00410">
    <property type="entry name" value="PHEHYDRXLASE"/>
</dbReference>